<dbReference type="EMBL" id="BMGD01000006">
    <property type="protein sequence ID" value="GGB74516.1"/>
    <property type="molecule type" value="Genomic_DNA"/>
</dbReference>
<evidence type="ECO:0000313" key="5">
    <source>
        <dbReference type="Proteomes" id="UP000614261"/>
    </source>
</evidence>
<keyword evidence="3" id="KW-0694">RNA-binding</keyword>
<accession>A0ABQ1JQ66</accession>
<evidence type="ECO:0000256" key="1">
    <source>
        <dbReference type="ARBA" id="ARBA00022491"/>
    </source>
</evidence>
<name>A0ABQ1JQ66_9SPHN</name>
<keyword evidence="2" id="KW-1005">Bacterial flagellum biogenesis</keyword>
<dbReference type="RefSeq" id="WP_188515455.1">
    <property type="nucleotide sequence ID" value="NZ_BMGD01000006.1"/>
</dbReference>
<dbReference type="InterPro" id="IPR009967">
    <property type="entry name" value="Flagellum_FlbT"/>
</dbReference>
<gene>
    <name evidence="4" type="primary">flbT1</name>
    <name evidence="4" type="ORF">GCM10010833_32160</name>
</gene>
<dbReference type="Proteomes" id="UP000614261">
    <property type="component" value="Unassembled WGS sequence"/>
</dbReference>
<organism evidence="4 5">
    <name type="scientific">Blastomonas aquatica</name>
    <dbReference type="NCBI Taxonomy" id="1510276"/>
    <lineage>
        <taxon>Bacteria</taxon>
        <taxon>Pseudomonadati</taxon>
        <taxon>Pseudomonadota</taxon>
        <taxon>Alphaproteobacteria</taxon>
        <taxon>Sphingomonadales</taxon>
        <taxon>Sphingomonadaceae</taxon>
        <taxon>Blastomonas</taxon>
    </lineage>
</organism>
<dbReference type="Pfam" id="PF07378">
    <property type="entry name" value="FlbT"/>
    <property type="match status" value="1"/>
</dbReference>
<keyword evidence="1" id="KW-0678">Repressor</keyword>
<keyword evidence="5" id="KW-1185">Reference proteome</keyword>
<evidence type="ECO:0000256" key="3">
    <source>
        <dbReference type="ARBA" id="ARBA00022884"/>
    </source>
</evidence>
<evidence type="ECO:0000256" key="2">
    <source>
        <dbReference type="ARBA" id="ARBA00022795"/>
    </source>
</evidence>
<evidence type="ECO:0000313" key="4">
    <source>
        <dbReference type="EMBL" id="GGB74516.1"/>
    </source>
</evidence>
<reference evidence="5" key="1">
    <citation type="journal article" date="2019" name="Int. J. Syst. Evol. Microbiol.">
        <title>The Global Catalogue of Microorganisms (GCM) 10K type strain sequencing project: providing services to taxonomists for standard genome sequencing and annotation.</title>
        <authorList>
            <consortium name="The Broad Institute Genomics Platform"/>
            <consortium name="The Broad Institute Genome Sequencing Center for Infectious Disease"/>
            <person name="Wu L."/>
            <person name="Ma J."/>
        </authorList>
    </citation>
    <scope>NUCLEOTIDE SEQUENCE [LARGE SCALE GENOMIC DNA]</scope>
    <source>
        <strain evidence="5">CGMCC 1.12851</strain>
    </source>
</reference>
<protein>
    <submittedName>
        <fullName evidence="4">Flagellum biosynthesis repressor protein FlbT 1</fullName>
    </submittedName>
</protein>
<sequence length="134" mass="14896">MLRINLRDGEKVVINGAVLRSVGRTDVVIENEAAILRGRDVITPEDADTPAKRLYFACMMAYIDPDRLIQHQSRVLSLFEELLHAIEAPEAKASCIAFANKIARCSFYHALADCRDLIAYEAQALARFSPAYAA</sequence>
<comment type="caution">
    <text evidence="4">The sequence shown here is derived from an EMBL/GenBank/DDBJ whole genome shotgun (WGS) entry which is preliminary data.</text>
</comment>
<proteinExistence type="predicted"/>